<organism evidence="5 6">
    <name type="scientific">Hortaea werneckii</name>
    <name type="common">Black yeast</name>
    <name type="synonym">Cladosporium werneckii</name>
    <dbReference type="NCBI Taxonomy" id="91943"/>
    <lineage>
        <taxon>Eukaryota</taxon>
        <taxon>Fungi</taxon>
        <taxon>Dikarya</taxon>
        <taxon>Ascomycota</taxon>
        <taxon>Pezizomycotina</taxon>
        <taxon>Dothideomycetes</taxon>
        <taxon>Dothideomycetidae</taxon>
        <taxon>Mycosphaerellales</taxon>
        <taxon>Teratosphaeriaceae</taxon>
        <taxon>Hortaea</taxon>
    </lineage>
</organism>
<keyword evidence="2" id="KW-0479">Metal-binding</keyword>
<evidence type="ECO:0000313" key="6">
    <source>
        <dbReference type="Proteomes" id="UP000281677"/>
    </source>
</evidence>
<keyword evidence="3" id="KW-0862">Zinc</keyword>
<reference evidence="5 6" key="1">
    <citation type="journal article" date="2018" name="BMC Genomics">
        <title>Genomic evidence for intraspecific hybridization in a clonal and extremely halotolerant yeast.</title>
        <authorList>
            <person name="Gostincar C."/>
            <person name="Stajich J.E."/>
            <person name="Zupancic J."/>
            <person name="Zalar P."/>
            <person name="Gunde-Cimerman N."/>
        </authorList>
    </citation>
    <scope>NUCLEOTIDE SEQUENCE [LARGE SCALE GENOMIC DNA]</scope>
    <source>
        <strain evidence="5 6">EXF-120</strain>
    </source>
</reference>
<dbReference type="PROSITE" id="PS51891">
    <property type="entry name" value="CENP_V_GFA"/>
    <property type="match status" value="1"/>
</dbReference>
<name>A0A3M7ITE7_HORWE</name>
<protein>
    <recommendedName>
        <fullName evidence="4">CENP-V/GFA domain-containing protein</fullName>
    </recommendedName>
</protein>
<dbReference type="InterPro" id="IPR011057">
    <property type="entry name" value="Mss4-like_sf"/>
</dbReference>
<dbReference type="VEuPathDB" id="FungiDB:BTJ68_05288"/>
<dbReference type="PANTHER" id="PTHR28620:SF1">
    <property type="entry name" value="CENP-V_GFA DOMAIN-CONTAINING PROTEIN"/>
    <property type="match status" value="1"/>
</dbReference>
<dbReference type="Gene3D" id="2.170.150.70">
    <property type="match status" value="1"/>
</dbReference>
<dbReference type="EMBL" id="QWIT01000189">
    <property type="protein sequence ID" value="RMZ28841.1"/>
    <property type="molecule type" value="Genomic_DNA"/>
</dbReference>
<dbReference type="GO" id="GO:0046872">
    <property type="term" value="F:metal ion binding"/>
    <property type="evidence" value="ECO:0007669"/>
    <property type="project" value="UniProtKB-KW"/>
</dbReference>
<dbReference type="PANTHER" id="PTHR28620">
    <property type="entry name" value="CENTROMERE PROTEIN V"/>
    <property type="match status" value="1"/>
</dbReference>
<evidence type="ECO:0000259" key="4">
    <source>
        <dbReference type="PROSITE" id="PS51891"/>
    </source>
</evidence>
<gene>
    <name evidence="5" type="ORF">D0859_07088</name>
</gene>
<sequence>MPDFPWPEATEEEATYDLHCHCGTIRYTITISPPLYAEHSAKGDQYPAVECACSWCQRNGEICVHPLSKNVKWIHGGDHRNEYYFGKKIAPHWFCKTCASTLGGDMGPLMKKMGMEERMTINLRMLKDFDRTKLKINPVTAMKEAQPKVKLPELYHPLGAEKWLISRRFAVRGLHR</sequence>
<comment type="similarity">
    <text evidence="1">Belongs to the Gfa family.</text>
</comment>
<evidence type="ECO:0000256" key="1">
    <source>
        <dbReference type="ARBA" id="ARBA00005495"/>
    </source>
</evidence>
<dbReference type="OrthoDB" id="2993351at2759"/>
<evidence type="ECO:0000256" key="3">
    <source>
        <dbReference type="ARBA" id="ARBA00022833"/>
    </source>
</evidence>
<dbReference type="Proteomes" id="UP000281677">
    <property type="component" value="Unassembled WGS sequence"/>
</dbReference>
<proteinExistence type="inferred from homology"/>
<dbReference type="SUPFAM" id="SSF51316">
    <property type="entry name" value="Mss4-like"/>
    <property type="match status" value="1"/>
</dbReference>
<dbReference type="InterPro" id="IPR052355">
    <property type="entry name" value="CENP-V-like"/>
</dbReference>
<evidence type="ECO:0000313" key="5">
    <source>
        <dbReference type="EMBL" id="RMZ28841.1"/>
    </source>
</evidence>
<dbReference type="InterPro" id="IPR006913">
    <property type="entry name" value="CENP-V/GFA"/>
</dbReference>
<accession>A0A3M7ITE7</accession>
<feature type="domain" description="CENP-V/GFA" evidence="4">
    <location>
        <begin position="16"/>
        <end position="164"/>
    </location>
</feature>
<dbReference type="AlphaFoldDB" id="A0A3M7ITE7"/>
<evidence type="ECO:0000256" key="2">
    <source>
        <dbReference type="ARBA" id="ARBA00022723"/>
    </source>
</evidence>
<comment type="caution">
    <text evidence="5">The sequence shown here is derived from an EMBL/GenBank/DDBJ whole genome shotgun (WGS) entry which is preliminary data.</text>
</comment>
<dbReference type="GO" id="GO:0016846">
    <property type="term" value="F:carbon-sulfur lyase activity"/>
    <property type="evidence" value="ECO:0007669"/>
    <property type="project" value="InterPro"/>
</dbReference>